<dbReference type="Pfam" id="PF12705">
    <property type="entry name" value="PDDEXK_1"/>
    <property type="match status" value="1"/>
</dbReference>
<dbReference type="EMBL" id="PQWY01000016">
    <property type="protein sequence ID" value="PPK29707.1"/>
    <property type="molecule type" value="Genomic_DNA"/>
</dbReference>
<evidence type="ECO:0000313" key="2">
    <source>
        <dbReference type="Proteomes" id="UP000239239"/>
    </source>
</evidence>
<protein>
    <submittedName>
        <fullName evidence="1">PD-(D/E)XK nuclease family protein</fullName>
    </submittedName>
</protein>
<reference evidence="1 2" key="1">
    <citation type="submission" date="2018-02" db="EMBL/GenBank/DDBJ databases">
        <title>Draft genome sequences of four Legionella pneumophila clinical strains isolated in Ontario.</title>
        <authorList>
            <person name="Fortuna A."/>
            <person name="Ramnarine R."/>
            <person name="Li A."/>
            <person name="Frantz C."/>
            <person name="Mallo G."/>
        </authorList>
    </citation>
    <scope>NUCLEOTIDE SEQUENCE [LARGE SCALE GENOMIC DNA]</scope>
    <source>
        <strain evidence="1 2">LG61</strain>
    </source>
</reference>
<dbReference type="AlphaFoldDB" id="A0A2S6EWZ2"/>
<accession>A0A2S6EWZ2</accession>
<dbReference type="InterPro" id="IPR027417">
    <property type="entry name" value="P-loop_NTPase"/>
</dbReference>
<dbReference type="Gene3D" id="3.90.320.10">
    <property type="match status" value="1"/>
</dbReference>
<dbReference type="InterPro" id="IPR001611">
    <property type="entry name" value="Leu-rich_rpt"/>
</dbReference>
<dbReference type="NCBIfam" id="TIGR03623">
    <property type="entry name" value="probable DNA repair protein"/>
    <property type="match status" value="1"/>
</dbReference>
<dbReference type="RefSeq" id="WP_027227308.1">
    <property type="nucleotide sequence ID" value="NZ_CP017601.1"/>
</dbReference>
<sequence>MHWQKVNQKDTPIKFTDELKSDELYNLLSQGAVVVTPNNRLSGAVLRSYFTYCSKKTIIKPKCLPFNTLLVKSYEQLKLQKPDLKHPFLLNSAQCQHLWQKLIKSHPDILYTEGLLKTIMQAWEYCEQWQLTPEAPAFHYTPQTQQFQQWWQSFNKTLREIPAIHQHQLIPYLLDSNYQGLVKTIVWMCFDDFNPQQLSLQDYFNREGITQYTYDLKENQVIPTVFSAKDKRTEYQELMTWLEKKIQQGKKQIGVVVPNLEQESPVLQRILRDCFDPNLFNISLGKPLSAFHLISHAFIWLNLDHNLLNNHQAALLLQSPYLGKAKDEFLQRSHYLQESKLLQDYSFPTKLFIEDIAYNTPKLAELLKNMNSYPEKTTIDEWIDLFQERLNGMGFPGDYVLNSEDYQCLNRFTMIFDELRQLSLISNHLTQTEALEALKLLIDNTIFQPQKNNAPIQILGLLEASGCEFESLWVMGLTDQCLPQQTRLSPFIPSELQRKLGMPHSIPARELQYAKQILQRLQRGSLETVFSYPQFEDDTPNLPCSLITHYPAYLIQSADNKTNLQSDLVPLEENYEVPVKPDESISGGTSLLSNQAKCPFKAFAQHRLKANPALKTTDGMDDKEKGQLIHKVLELLWQRLENQEQLIKLKSDELERCIDQAIQGALNPIKQQHSHAFPDLVANVEYMRLKRIILSYLEWEKQRPPFKITGLEENHSINLAGLDFKVRVDRLDEVGNNQWVIDYKSTLPGGKPWNEERPMEPQLLLYALLNEQINTLLLIQLKTGKIKLSGFSEEKWETKEIHTLKEDENWEEYRQRWLEQLTHLAEEIKSGHCPPRPQNLTICQRCDFQNLCRFQAKQ</sequence>
<dbReference type="SUPFAM" id="SSF52980">
    <property type="entry name" value="Restriction endonuclease-like"/>
    <property type="match status" value="1"/>
</dbReference>
<organism evidence="1 2">
    <name type="scientific">Legionella pneumophila</name>
    <dbReference type="NCBI Taxonomy" id="446"/>
    <lineage>
        <taxon>Bacteria</taxon>
        <taxon>Pseudomonadati</taxon>
        <taxon>Pseudomonadota</taxon>
        <taxon>Gammaproteobacteria</taxon>
        <taxon>Legionellales</taxon>
        <taxon>Legionellaceae</taxon>
        <taxon>Legionella</taxon>
    </lineage>
</organism>
<dbReference type="InterPro" id="IPR038726">
    <property type="entry name" value="PDDEXK_AddAB-type"/>
</dbReference>
<comment type="caution">
    <text evidence="1">The sequence shown here is derived from an EMBL/GenBank/DDBJ whole genome shotgun (WGS) entry which is preliminary data.</text>
</comment>
<name>A0A2S6EWZ2_LEGPN</name>
<dbReference type="PROSITE" id="PS51450">
    <property type="entry name" value="LRR"/>
    <property type="match status" value="1"/>
</dbReference>
<dbReference type="InterPro" id="IPR011335">
    <property type="entry name" value="Restrct_endonuc-II-like"/>
</dbReference>
<dbReference type="InterPro" id="IPR019925">
    <property type="entry name" value="DNA_repair_protein_predicted"/>
</dbReference>
<gene>
    <name evidence="1" type="ORF">C3928_11565</name>
</gene>
<dbReference type="OrthoDB" id="9761147at2"/>
<dbReference type="SUPFAM" id="SSF52540">
    <property type="entry name" value="P-loop containing nucleoside triphosphate hydrolases"/>
    <property type="match status" value="1"/>
</dbReference>
<proteinExistence type="predicted"/>
<dbReference type="InterPro" id="IPR011604">
    <property type="entry name" value="PDDEXK-like_dom_sf"/>
</dbReference>
<dbReference type="Proteomes" id="UP000239239">
    <property type="component" value="Unassembled WGS sequence"/>
</dbReference>
<evidence type="ECO:0000313" key="1">
    <source>
        <dbReference type="EMBL" id="PPK29707.1"/>
    </source>
</evidence>